<sequence>MARNSDEAPSATVPDPDEVGARPGARPERRGTTTLAMVASRVGVSLNTVSRALRAPHTVRPELKRRIDQALQDLNYVPNRLAGGLAGTRSDIVGVVITSLFHSEFAAVVDTLQAQLLDRNLQVMLGNSRYDPEEERRLVRSILSWRPAAVAIVGCDHHPEATELLASCGAPIVEMWDVGGDIIDSAVGMDHEAIGRAQAEHLLSRGYRRLAFLGSLREADARARKRASGMAATLAEAGLPPLVRMTRPEGGHPDLGESLLHELLAAHRDVDGIVCNSDAVAFGVLRGLRRVGQNVPGDRGVVGFGDVDAGSCISPTLTSVRPARHAIGRLTAETILARIAGEEPRRITVDWELLERESTAR</sequence>
<evidence type="ECO:0000256" key="3">
    <source>
        <dbReference type="ARBA" id="ARBA00023163"/>
    </source>
</evidence>
<dbReference type="InterPro" id="IPR010982">
    <property type="entry name" value="Lambda_DNA-bd_dom_sf"/>
</dbReference>
<keyword evidence="2" id="KW-0238">DNA-binding</keyword>
<keyword evidence="7" id="KW-1185">Reference proteome</keyword>
<dbReference type="OrthoDB" id="5681588at2"/>
<dbReference type="STRING" id="1855383.SAMN05216548_107154"/>
<feature type="domain" description="HTH lacI-type" evidence="5">
    <location>
        <begin position="33"/>
        <end position="87"/>
    </location>
</feature>
<feature type="region of interest" description="Disordered" evidence="4">
    <location>
        <begin position="1"/>
        <end position="31"/>
    </location>
</feature>
<dbReference type="EMBL" id="FOFG01000007">
    <property type="protein sequence ID" value="SEQ75942.1"/>
    <property type="molecule type" value="Genomic_DNA"/>
</dbReference>
<dbReference type="Proteomes" id="UP000199647">
    <property type="component" value="Unassembled WGS sequence"/>
</dbReference>
<dbReference type="InterPro" id="IPR028082">
    <property type="entry name" value="Peripla_BP_I"/>
</dbReference>
<dbReference type="InterPro" id="IPR046335">
    <property type="entry name" value="LacI/GalR-like_sensor"/>
</dbReference>
<protein>
    <submittedName>
        <fullName evidence="6">Transcriptional regulator, LacI family</fullName>
    </submittedName>
</protein>
<dbReference type="GO" id="GO:0000976">
    <property type="term" value="F:transcription cis-regulatory region binding"/>
    <property type="evidence" value="ECO:0007669"/>
    <property type="project" value="TreeGrafter"/>
</dbReference>
<evidence type="ECO:0000313" key="6">
    <source>
        <dbReference type="EMBL" id="SEQ75942.1"/>
    </source>
</evidence>
<dbReference type="PANTHER" id="PTHR30146">
    <property type="entry name" value="LACI-RELATED TRANSCRIPTIONAL REPRESSOR"/>
    <property type="match status" value="1"/>
</dbReference>
<organism evidence="6 7">
    <name type="scientific">Faunimonas pinastri</name>
    <dbReference type="NCBI Taxonomy" id="1855383"/>
    <lineage>
        <taxon>Bacteria</taxon>
        <taxon>Pseudomonadati</taxon>
        <taxon>Pseudomonadota</taxon>
        <taxon>Alphaproteobacteria</taxon>
        <taxon>Hyphomicrobiales</taxon>
        <taxon>Afifellaceae</taxon>
        <taxon>Faunimonas</taxon>
    </lineage>
</organism>
<dbReference type="SUPFAM" id="SSF47413">
    <property type="entry name" value="lambda repressor-like DNA-binding domains"/>
    <property type="match status" value="1"/>
</dbReference>
<dbReference type="PROSITE" id="PS50932">
    <property type="entry name" value="HTH_LACI_2"/>
    <property type="match status" value="1"/>
</dbReference>
<reference evidence="6 7" key="1">
    <citation type="submission" date="2016-10" db="EMBL/GenBank/DDBJ databases">
        <authorList>
            <person name="de Groot N.N."/>
        </authorList>
    </citation>
    <scope>NUCLEOTIDE SEQUENCE [LARGE SCALE GENOMIC DNA]</scope>
    <source>
        <strain evidence="6 7">A52C2</strain>
    </source>
</reference>
<dbReference type="CDD" id="cd01392">
    <property type="entry name" value="HTH_LacI"/>
    <property type="match status" value="1"/>
</dbReference>
<proteinExistence type="predicted"/>
<dbReference type="Gene3D" id="1.10.260.40">
    <property type="entry name" value="lambda repressor-like DNA-binding domains"/>
    <property type="match status" value="1"/>
</dbReference>
<dbReference type="RefSeq" id="WP_092496703.1">
    <property type="nucleotide sequence ID" value="NZ_FOFG01000007.1"/>
</dbReference>
<keyword evidence="1" id="KW-0805">Transcription regulation</keyword>
<dbReference type="SMART" id="SM00354">
    <property type="entry name" value="HTH_LACI"/>
    <property type="match status" value="1"/>
</dbReference>
<evidence type="ECO:0000259" key="5">
    <source>
        <dbReference type="PROSITE" id="PS50932"/>
    </source>
</evidence>
<gene>
    <name evidence="6" type="ORF">SAMN05216548_107154</name>
</gene>
<dbReference type="SUPFAM" id="SSF53822">
    <property type="entry name" value="Periplasmic binding protein-like I"/>
    <property type="match status" value="1"/>
</dbReference>
<keyword evidence="3" id="KW-0804">Transcription</keyword>
<accession>A0A1H9IN71</accession>
<dbReference type="CDD" id="cd01575">
    <property type="entry name" value="PBP1_GntR"/>
    <property type="match status" value="1"/>
</dbReference>
<evidence type="ECO:0000256" key="2">
    <source>
        <dbReference type="ARBA" id="ARBA00023125"/>
    </source>
</evidence>
<dbReference type="Pfam" id="PF00356">
    <property type="entry name" value="LacI"/>
    <property type="match status" value="1"/>
</dbReference>
<dbReference type="Pfam" id="PF13377">
    <property type="entry name" value="Peripla_BP_3"/>
    <property type="match status" value="1"/>
</dbReference>
<name>A0A1H9IN71_9HYPH</name>
<evidence type="ECO:0000256" key="1">
    <source>
        <dbReference type="ARBA" id="ARBA00023015"/>
    </source>
</evidence>
<dbReference type="GO" id="GO:0003700">
    <property type="term" value="F:DNA-binding transcription factor activity"/>
    <property type="evidence" value="ECO:0007669"/>
    <property type="project" value="TreeGrafter"/>
</dbReference>
<evidence type="ECO:0000313" key="7">
    <source>
        <dbReference type="Proteomes" id="UP000199647"/>
    </source>
</evidence>
<dbReference type="AlphaFoldDB" id="A0A1H9IN71"/>
<evidence type="ECO:0000256" key="4">
    <source>
        <dbReference type="SAM" id="MobiDB-lite"/>
    </source>
</evidence>
<dbReference type="Gene3D" id="3.40.50.2300">
    <property type="match status" value="2"/>
</dbReference>
<dbReference type="InterPro" id="IPR000843">
    <property type="entry name" value="HTH_LacI"/>
</dbReference>
<dbReference type="PANTHER" id="PTHR30146:SF33">
    <property type="entry name" value="TRANSCRIPTIONAL REGULATOR"/>
    <property type="match status" value="1"/>
</dbReference>